<name>A0A0K2T5N0_LEPSM</name>
<keyword evidence="1" id="KW-0472">Membrane</keyword>
<evidence type="ECO:0000256" key="1">
    <source>
        <dbReference type="SAM" id="Phobius"/>
    </source>
</evidence>
<feature type="non-terminal residue" evidence="2">
    <location>
        <position position="1"/>
    </location>
</feature>
<keyword evidence="1" id="KW-1133">Transmembrane helix</keyword>
<organism evidence="2">
    <name type="scientific">Lepeophtheirus salmonis</name>
    <name type="common">Salmon louse</name>
    <name type="synonym">Caligus salmonis</name>
    <dbReference type="NCBI Taxonomy" id="72036"/>
    <lineage>
        <taxon>Eukaryota</taxon>
        <taxon>Metazoa</taxon>
        <taxon>Ecdysozoa</taxon>
        <taxon>Arthropoda</taxon>
        <taxon>Crustacea</taxon>
        <taxon>Multicrustacea</taxon>
        <taxon>Hexanauplia</taxon>
        <taxon>Copepoda</taxon>
        <taxon>Siphonostomatoida</taxon>
        <taxon>Caligidae</taxon>
        <taxon>Lepeophtheirus</taxon>
    </lineage>
</organism>
<feature type="transmembrane region" description="Helical" evidence="1">
    <location>
        <begin position="34"/>
        <end position="52"/>
    </location>
</feature>
<proteinExistence type="predicted"/>
<protein>
    <submittedName>
        <fullName evidence="2">Uncharacterized protein</fullName>
    </submittedName>
</protein>
<reference evidence="2" key="1">
    <citation type="submission" date="2014-05" db="EMBL/GenBank/DDBJ databases">
        <authorList>
            <person name="Chronopoulou M."/>
        </authorList>
    </citation>
    <scope>NUCLEOTIDE SEQUENCE</scope>
    <source>
        <tissue evidence="2">Whole organism</tissue>
    </source>
</reference>
<dbReference type="EMBL" id="HACA01003516">
    <property type="protein sequence ID" value="CDW20877.1"/>
    <property type="molecule type" value="Transcribed_RNA"/>
</dbReference>
<dbReference type="AlphaFoldDB" id="A0A0K2T5N0"/>
<evidence type="ECO:0000313" key="2">
    <source>
        <dbReference type="EMBL" id="CDW20877.1"/>
    </source>
</evidence>
<accession>A0A0K2T5N0</accession>
<sequence length="54" mass="6295">GSGLSFIIQIYIYLLLRRITKYLPITLKLLNFSYGPKVFFIFFFNSLVLNVVSC</sequence>
<keyword evidence="1" id="KW-0812">Transmembrane</keyword>